<keyword evidence="2" id="KW-1185">Reference proteome</keyword>
<gene>
    <name evidence="1" type="ORF">ACFFLS_09820</name>
</gene>
<dbReference type="EMBL" id="JBHLYW010000008">
    <property type="protein sequence ID" value="MFC0077337.1"/>
    <property type="molecule type" value="Genomic_DNA"/>
</dbReference>
<name>A0ABV6BTH5_9FLAO</name>
<proteinExistence type="predicted"/>
<sequence>MKLKVVIFFILIILNSCSKNKKPSELKSNLKIDTSRVSIIKYDSANLDCKMVFKTGTNSYLNKEDLDKIEFAIDKIIEKQNPIQIEKFKEISKRHPEENYKKEDFILKKTEYIRRYLVIKNIKGEKEIYVALVCDEIAKYSDFRKTLKQGHGGGSCLFSFKLNFDTNEYYDIQFNAEA</sequence>
<protein>
    <submittedName>
        <fullName evidence="1">Uncharacterized protein</fullName>
    </submittedName>
</protein>
<dbReference type="Proteomes" id="UP001589734">
    <property type="component" value="Unassembled WGS sequence"/>
</dbReference>
<dbReference type="RefSeq" id="WP_379685191.1">
    <property type="nucleotide sequence ID" value="NZ_JBHLYW010000008.1"/>
</dbReference>
<evidence type="ECO:0000313" key="1">
    <source>
        <dbReference type="EMBL" id="MFC0077337.1"/>
    </source>
</evidence>
<reference evidence="1 2" key="1">
    <citation type="submission" date="2024-09" db="EMBL/GenBank/DDBJ databases">
        <authorList>
            <person name="Sun Q."/>
            <person name="Mori K."/>
        </authorList>
    </citation>
    <scope>NUCLEOTIDE SEQUENCE [LARGE SCALE GENOMIC DNA]</scope>
    <source>
        <strain evidence="1 2">CGMCC 1.12926</strain>
    </source>
</reference>
<organism evidence="1 2">
    <name type="scientific">Flavobacterium procerum</name>
    <dbReference type="NCBI Taxonomy" id="1455569"/>
    <lineage>
        <taxon>Bacteria</taxon>
        <taxon>Pseudomonadati</taxon>
        <taxon>Bacteroidota</taxon>
        <taxon>Flavobacteriia</taxon>
        <taxon>Flavobacteriales</taxon>
        <taxon>Flavobacteriaceae</taxon>
        <taxon>Flavobacterium</taxon>
    </lineage>
</organism>
<evidence type="ECO:0000313" key="2">
    <source>
        <dbReference type="Proteomes" id="UP001589734"/>
    </source>
</evidence>
<comment type="caution">
    <text evidence="1">The sequence shown here is derived from an EMBL/GenBank/DDBJ whole genome shotgun (WGS) entry which is preliminary data.</text>
</comment>
<accession>A0ABV6BTH5</accession>